<dbReference type="EMBL" id="CAJVNV010000077">
    <property type="protein sequence ID" value="CAG8022781.1"/>
    <property type="molecule type" value="Genomic_DNA"/>
</dbReference>
<dbReference type="PANTHER" id="PTHR40780:SF2">
    <property type="entry name" value="DUF3669 DOMAIN-CONTAINING PROTEIN"/>
    <property type="match status" value="1"/>
</dbReference>
<reference evidence="1" key="1">
    <citation type="submission" date="2021-07" db="EMBL/GenBank/DDBJ databases">
        <authorList>
            <person name="Branca A.L. A."/>
        </authorList>
    </citation>
    <scope>NUCLEOTIDE SEQUENCE</scope>
</reference>
<name>A0A9W4HI17_PENNA</name>
<sequence>MLEGSNVACVDTSTLPHFHTSTLPHFLQQHKTCLSEVTMAQLDEREISNAPANSEAFSIDRQLLATDLARMTDLAILKLSLSLKSVILTTSSFSHLLRVASSRPELQQLNQIGVGLQGAVFEQVGKPLALKKETPGNEKLPSNHYHEYKIHCNVSAAFEHYQSINREVRVPRPFEFISRKQNDAFWDGILPKTPQDYRMRGDLVMMERILPLPKVLRRALISLFCVPEYHDRTEIETILNQPANKHCLARVYLGKANGNIDHDLPLRNIPLYLAPMERIGIETLHLAYPMGKAYATLHWGAAINGDDVEFVPGTSATAAQGTDHAPDLQYRAVQLYLLDFGQCEAVDLAQDPDVVYQAFKGAMVTGDNQSFIPHYSSSPALFATFRQGYIEAGNIILAEKKLQNKFNMEDFMQEYEEYVEDFL</sequence>
<gene>
    <name evidence="1" type="ORF">PNAL_LOCUS2497</name>
</gene>
<dbReference type="Proteomes" id="UP001153461">
    <property type="component" value="Unassembled WGS sequence"/>
</dbReference>
<dbReference type="OrthoDB" id="408631at2759"/>
<comment type="caution">
    <text evidence="1">The sequence shown here is derived from an EMBL/GenBank/DDBJ whole genome shotgun (WGS) entry which is preliminary data.</text>
</comment>
<accession>A0A9W4HI17</accession>
<evidence type="ECO:0000313" key="2">
    <source>
        <dbReference type="Proteomes" id="UP001153461"/>
    </source>
</evidence>
<proteinExistence type="predicted"/>
<dbReference type="AlphaFoldDB" id="A0A9W4HI17"/>
<evidence type="ECO:0000313" key="1">
    <source>
        <dbReference type="EMBL" id="CAG8022781.1"/>
    </source>
</evidence>
<organism evidence="1 2">
    <name type="scientific">Penicillium nalgiovense</name>
    <dbReference type="NCBI Taxonomy" id="60175"/>
    <lineage>
        <taxon>Eukaryota</taxon>
        <taxon>Fungi</taxon>
        <taxon>Dikarya</taxon>
        <taxon>Ascomycota</taxon>
        <taxon>Pezizomycotina</taxon>
        <taxon>Eurotiomycetes</taxon>
        <taxon>Eurotiomycetidae</taxon>
        <taxon>Eurotiales</taxon>
        <taxon>Aspergillaceae</taxon>
        <taxon>Penicillium</taxon>
    </lineage>
</organism>
<dbReference type="PANTHER" id="PTHR40780">
    <property type="entry name" value="DUF3669 DOMAIN-CONTAINING PROTEIN"/>
    <property type="match status" value="1"/>
</dbReference>
<evidence type="ECO:0008006" key="3">
    <source>
        <dbReference type="Google" id="ProtNLM"/>
    </source>
</evidence>
<protein>
    <recommendedName>
        <fullName evidence="3">DUF3669 domain-containing protein</fullName>
    </recommendedName>
</protein>